<dbReference type="GO" id="GO:0051536">
    <property type="term" value="F:iron-sulfur cluster binding"/>
    <property type="evidence" value="ECO:0007669"/>
    <property type="project" value="InterPro"/>
</dbReference>
<dbReference type="RefSeq" id="WP_188566455.1">
    <property type="nucleotide sequence ID" value="NZ_BMED01000002.1"/>
</dbReference>
<keyword evidence="3" id="KW-1185">Reference proteome</keyword>
<evidence type="ECO:0000313" key="3">
    <source>
        <dbReference type="Proteomes" id="UP000637423"/>
    </source>
</evidence>
<dbReference type="SUPFAM" id="SSF54292">
    <property type="entry name" value="2Fe-2S ferredoxin-like"/>
    <property type="match status" value="1"/>
</dbReference>
<comment type="caution">
    <text evidence="2">The sequence shown here is derived from an EMBL/GenBank/DDBJ whole genome shotgun (WGS) entry which is preliminary data.</text>
</comment>
<evidence type="ECO:0000256" key="1">
    <source>
        <dbReference type="ARBA" id="ARBA00023002"/>
    </source>
</evidence>
<gene>
    <name evidence="2" type="ORF">GCM10011396_26080</name>
</gene>
<dbReference type="Proteomes" id="UP000637423">
    <property type="component" value="Unassembled WGS sequence"/>
</dbReference>
<dbReference type="Pfam" id="PF13510">
    <property type="entry name" value="Fer2_4"/>
    <property type="match status" value="1"/>
</dbReference>
<name>A0A916XJB0_9BURK</name>
<sequence>MPEQVRLFINEQDILVDPGISIAAAIAITSSITTRISVTGTARAPVCGMGVCQECRVTVNGRSHQLACQILVEAGMHIVTGERA</sequence>
<organism evidence="2 3">
    <name type="scientific">Undibacterium terreum</name>
    <dbReference type="NCBI Taxonomy" id="1224302"/>
    <lineage>
        <taxon>Bacteria</taxon>
        <taxon>Pseudomonadati</taxon>
        <taxon>Pseudomonadota</taxon>
        <taxon>Betaproteobacteria</taxon>
        <taxon>Burkholderiales</taxon>
        <taxon>Oxalobacteraceae</taxon>
        <taxon>Undibacterium</taxon>
    </lineage>
</organism>
<protein>
    <submittedName>
        <fullName evidence="2">(2Fe-2S)-binding protein</fullName>
    </submittedName>
</protein>
<reference evidence="2" key="1">
    <citation type="journal article" date="2014" name="Int. J. Syst. Evol. Microbiol.">
        <title>Complete genome sequence of Corynebacterium casei LMG S-19264T (=DSM 44701T), isolated from a smear-ripened cheese.</title>
        <authorList>
            <consortium name="US DOE Joint Genome Institute (JGI-PGF)"/>
            <person name="Walter F."/>
            <person name="Albersmeier A."/>
            <person name="Kalinowski J."/>
            <person name="Ruckert C."/>
        </authorList>
    </citation>
    <scope>NUCLEOTIDE SEQUENCE</scope>
    <source>
        <strain evidence="2">CGMCC 1.10998</strain>
    </source>
</reference>
<dbReference type="InterPro" id="IPR042204">
    <property type="entry name" value="2Fe-2S-bd_N"/>
</dbReference>
<dbReference type="EMBL" id="BMED01000002">
    <property type="protein sequence ID" value="GGC77692.1"/>
    <property type="molecule type" value="Genomic_DNA"/>
</dbReference>
<accession>A0A916XJB0</accession>
<dbReference type="InterPro" id="IPR036010">
    <property type="entry name" value="2Fe-2S_ferredoxin-like_sf"/>
</dbReference>
<dbReference type="Gene3D" id="3.10.20.440">
    <property type="entry name" value="2Fe-2S iron-sulphur cluster binding domain, sarcosine oxidase, alpha subunit, N-terminal domain"/>
    <property type="match status" value="1"/>
</dbReference>
<dbReference type="AlphaFoldDB" id="A0A916XJB0"/>
<proteinExistence type="predicted"/>
<keyword evidence="1" id="KW-0560">Oxidoreductase</keyword>
<reference evidence="2" key="2">
    <citation type="submission" date="2020-09" db="EMBL/GenBank/DDBJ databases">
        <authorList>
            <person name="Sun Q."/>
            <person name="Zhou Y."/>
        </authorList>
    </citation>
    <scope>NUCLEOTIDE SEQUENCE</scope>
    <source>
        <strain evidence="2">CGMCC 1.10998</strain>
    </source>
</reference>
<dbReference type="GO" id="GO:0016491">
    <property type="term" value="F:oxidoreductase activity"/>
    <property type="evidence" value="ECO:0007669"/>
    <property type="project" value="UniProtKB-KW"/>
</dbReference>
<evidence type="ECO:0000313" key="2">
    <source>
        <dbReference type="EMBL" id="GGC77692.1"/>
    </source>
</evidence>